<gene>
    <name evidence="9" type="ORF">PPACK8108_LOCUS7236</name>
</gene>
<name>A0AAV0ASG1_PHAPC</name>
<dbReference type="GO" id="GO:0006879">
    <property type="term" value="P:intracellular iron ion homeostasis"/>
    <property type="evidence" value="ECO:0007669"/>
    <property type="project" value="TreeGrafter"/>
</dbReference>
<evidence type="ECO:0000256" key="3">
    <source>
        <dbReference type="ARBA" id="ARBA00022833"/>
    </source>
</evidence>
<dbReference type="FunFam" id="3.90.430.10:FF:000001">
    <property type="entry name" value="Copper fist DNA-binding protein"/>
    <property type="match status" value="1"/>
</dbReference>
<dbReference type="GO" id="GO:0000981">
    <property type="term" value="F:DNA-binding transcription factor activity, RNA polymerase II-specific"/>
    <property type="evidence" value="ECO:0007669"/>
    <property type="project" value="TreeGrafter"/>
</dbReference>
<dbReference type="PANTHER" id="PTHR28088">
    <property type="entry name" value="TRANSCRIPTIONAL ACTIVATOR HAA1-RELATED"/>
    <property type="match status" value="1"/>
</dbReference>
<evidence type="ECO:0000256" key="7">
    <source>
        <dbReference type="ARBA" id="ARBA00023242"/>
    </source>
</evidence>
<dbReference type="InterPro" id="IPR036395">
    <property type="entry name" value="Cu_fist_DNA-bd_dom_sf"/>
</dbReference>
<evidence type="ECO:0000256" key="2">
    <source>
        <dbReference type="ARBA" id="ARBA00022723"/>
    </source>
</evidence>
<dbReference type="GO" id="GO:0005634">
    <property type="term" value="C:nucleus"/>
    <property type="evidence" value="ECO:0007669"/>
    <property type="project" value="UniProtKB-SubCell"/>
</dbReference>
<dbReference type="GO" id="GO:0005507">
    <property type="term" value="F:copper ion binding"/>
    <property type="evidence" value="ECO:0007669"/>
    <property type="project" value="InterPro"/>
</dbReference>
<evidence type="ECO:0000313" key="9">
    <source>
        <dbReference type="EMBL" id="CAH7672419.1"/>
    </source>
</evidence>
<dbReference type="GO" id="GO:0006878">
    <property type="term" value="P:intracellular copper ion homeostasis"/>
    <property type="evidence" value="ECO:0007669"/>
    <property type="project" value="TreeGrafter"/>
</dbReference>
<dbReference type="Gene3D" id="3.90.430.10">
    <property type="entry name" value="Copper fist DNA-binding domain"/>
    <property type="match status" value="1"/>
</dbReference>
<feature type="domain" description="Copper-fist" evidence="8">
    <location>
        <begin position="1"/>
        <end position="35"/>
    </location>
</feature>
<protein>
    <submittedName>
        <fullName evidence="9">Copper fist DNA binding domain-domain-containing protein</fullName>
    </submittedName>
</protein>
<keyword evidence="6" id="KW-0804">Transcription</keyword>
<dbReference type="PRINTS" id="PR00617">
    <property type="entry name" value="COPPERFIST"/>
</dbReference>
<evidence type="ECO:0000256" key="1">
    <source>
        <dbReference type="ARBA" id="ARBA00004123"/>
    </source>
</evidence>
<keyword evidence="2" id="KW-0479">Metal-binding</keyword>
<dbReference type="EMBL" id="CALTRL010001408">
    <property type="protein sequence ID" value="CAH7672419.1"/>
    <property type="molecule type" value="Genomic_DNA"/>
</dbReference>
<dbReference type="GO" id="GO:0000978">
    <property type="term" value="F:RNA polymerase II cis-regulatory region sequence-specific DNA binding"/>
    <property type="evidence" value="ECO:0007669"/>
    <property type="project" value="TreeGrafter"/>
</dbReference>
<keyword evidence="5" id="KW-0805">Transcription regulation</keyword>
<evidence type="ECO:0000313" key="10">
    <source>
        <dbReference type="Proteomes" id="UP001153365"/>
    </source>
</evidence>
<evidence type="ECO:0000256" key="5">
    <source>
        <dbReference type="ARBA" id="ARBA00023015"/>
    </source>
</evidence>
<dbReference type="SMART" id="SM01090">
    <property type="entry name" value="Copper-fist"/>
    <property type="match status" value="1"/>
</dbReference>
<dbReference type="AlphaFoldDB" id="A0AAV0ASG1"/>
<evidence type="ECO:0000256" key="6">
    <source>
        <dbReference type="ARBA" id="ARBA00023163"/>
    </source>
</evidence>
<dbReference type="SMART" id="SM00412">
    <property type="entry name" value="Cu_FIST"/>
    <property type="match status" value="1"/>
</dbReference>
<keyword evidence="4" id="KW-0186">Copper</keyword>
<evidence type="ECO:0000259" key="8">
    <source>
        <dbReference type="PROSITE" id="PS50073"/>
    </source>
</evidence>
<dbReference type="PROSITE" id="PS50073">
    <property type="entry name" value="COPPER_FIST_2"/>
    <property type="match status" value="1"/>
</dbReference>
<comment type="subcellular location">
    <subcellularLocation>
        <location evidence="1">Nucleus</location>
    </subcellularLocation>
</comment>
<reference evidence="9" key="1">
    <citation type="submission" date="2022-06" db="EMBL/GenBank/DDBJ databases">
        <authorList>
            <consortium name="SYNGENTA / RWTH Aachen University"/>
        </authorList>
    </citation>
    <scope>NUCLEOTIDE SEQUENCE</scope>
</reference>
<dbReference type="InterPro" id="IPR001083">
    <property type="entry name" value="Cu_fist_DNA-bd_dom"/>
</dbReference>
<dbReference type="InterPro" id="IPR051763">
    <property type="entry name" value="Copper_Homeo_Regul"/>
</dbReference>
<keyword evidence="3" id="KW-0862">Zinc</keyword>
<proteinExistence type="predicted"/>
<organism evidence="9 10">
    <name type="scientific">Phakopsora pachyrhizi</name>
    <name type="common">Asian soybean rust disease fungus</name>
    <dbReference type="NCBI Taxonomy" id="170000"/>
    <lineage>
        <taxon>Eukaryota</taxon>
        <taxon>Fungi</taxon>
        <taxon>Dikarya</taxon>
        <taxon>Basidiomycota</taxon>
        <taxon>Pucciniomycotina</taxon>
        <taxon>Pucciniomycetes</taxon>
        <taxon>Pucciniales</taxon>
        <taxon>Phakopsoraceae</taxon>
        <taxon>Phakopsora</taxon>
    </lineage>
</organism>
<feature type="non-terminal residue" evidence="9">
    <location>
        <position position="1"/>
    </location>
</feature>
<dbReference type="GO" id="GO:0045944">
    <property type="term" value="P:positive regulation of transcription by RNA polymerase II"/>
    <property type="evidence" value="ECO:0007669"/>
    <property type="project" value="TreeGrafter"/>
</dbReference>
<dbReference type="PANTHER" id="PTHR28088:SF5">
    <property type="entry name" value="TRANSCRIPTIONAL ACTIVATOR HAA1-RELATED"/>
    <property type="match status" value="1"/>
</dbReference>
<keyword evidence="10" id="KW-1185">Reference proteome</keyword>
<evidence type="ECO:0000256" key="4">
    <source>
        <dbReference type="ARBA" id="ARBA00023008"/>
    </source>
</evidence>
<dbReference type="Proteomes" id="UP001153365">
    <property type="component" value="Unassembled WGS sequence"/>
</dbReference>
<sequence length="64" mass="7435">DKKFACQACVKGHKSSSCNHTNRKLTKISKKGRPPTQCIRFRELRRTNKIHSMCMCEDQPKKKS</sequence>
<accession>A0AAV0ASG1</accession>
<comment type="caution">
    <text evidence="9">The sequence shown here is derived from an EMBL/GenBank/DDBJ whole genome shotgun (WGS) entry which is preliminary data.</text>
</comment>
<dbReference type="SUPFAM" id="SSF57879">
    <property type="entry name" value="Zinc domain conserved in yeast copper-regulated transcription factors"/>
    <property type="match status" value="1"/>
</dbReference>
<keyword evidence="7" id="KW-0539">Nucleus</keyword>
<dbReference type="Pfam" id="PF00649">
    <property type="entry name" value="Copper-fist"/>
    <property type="match status" value="1"/>
</dbReference>